<name>A0AAF0D295_ODILC</name>
<evidence type="ECO:0000256" key="2">
    <source>
        <dbReference type="ARBA" id="ARBA00005135"/>
    </source>
</evidence>
<dbReference type="KEGG" id="oyw:OdinLCB4_007600"/>
<keyword evidence="8" id="KW-0718">Serine biosynthesis</keyword>
<dbReference type="GO" id="GO:0000287">
    <property type="term" value="F:magnesium ion binding"/>
    <property type="evidence" value="ECO:0007669"/>
    <property type="project" value="TreeGrafter"/>
</dbReference>
<evidence type="ECO:0000256" key="3">
    <source>
        <dbReference type="ARBA" id="ARBA00012640"/>
    </source>
</evidence>
<dbReference type="Pfam" id="PF08282">
    <property type="entry name" value="Hydrolase_3"/>
    <property type="match status" value="1"/>
</dbReference>
<dbReference type="GO" id="GO:0036424">
    <property type="term" value="F:L-phosphoserine phosphatase activity"/>
    <property type="evidence" value="ECO:0007669"/>
    <property type="project" value="TreeGrafter"/>
</dbReference>
<evidence type="ECO:0000256" key="8">
    <source>
        <dbReference type="ARBA" id="ARBA00023299"/>
    </source>
</evidence>
<organism evidence="9 10">
    <name type="scientific">Odinarchaeota yellowstonii (strain LCB_4)</name>
    <dbReference type="NCBI Taxonomy" id="1841599"/>
    <lineage>
        <taxon>Archaea</taxon>
        <taxon>Promethearchaeati</taxon>
        <taxon>Candidatus Odinarchaeota</taxon>
        <taxon>Candidatus Odinarchaeia</taxon>
        <taxon>Candidatus Odinarchaeales</taxon>
        <taxon>Candidatus Odinarchaeaceae</taxon>
        <taxon>Candidatus Odinarchaeum</taxon>
    </lineage>
</organism>
<dbReference type="GO" id="GO:0006564">
    <property type="term" value="P:L-serine biosynthetic process"/>
    <property type="evidence" value="ECO:0007669"/>
    <property type="project" value="UniProtKB-KW"/>
</dbReference>
<gene>
    <name evidence="9" type="ORF">OdinLCB4_007600</name>
</gene>
<reference evidence="9" key="1">
    <citation type="journal article" date="2017" name="Nature">
        <title>Asgard archaea illuminate the origin of eukaryotic cellular complexity.</title>
        <authorList>
            <person name="Zaremba-Niedzwiedzka K."/>
            <person name="Caceres E.F."/>
            <person name="Saw J.H."/>
            <person name="Backstrom D."/>
            <person name="Juzokaite L."/>
            <person name="Vancaester E."/>
            <person name="Seitz K.W."/>
            <person name="Anantharaman K."/>
            <person name="Starnawski P."/>
            <person name="Kjeldsen K.U."/>
            <person name="Scott M.B."/>
            <person name="Nunoura T."/>
            <person name="Banfield J.F."/>
            <person name="Schramm A."/>
            <person name="Baker B.J."/>
            <person name="Spang A."/>
            <person name="Ettema T.J.G."/>
        </authorList>
    </citation>
    <scope>NUCLEOTIDE SEQUENCE</scope>
    <source>
        <strain evidence="9">LCB_4</strain>
    </source>
</reference>
<dbReference type="PANTHER" id="PTHR43344:SF2">
    <property type="entry name" value="PHOSPHOSERINE PHOSPHATASE"/>
    <property type="match status" value="1"/>
</dbReference>
<dbReference type="InterPro" id="IPR050582">
    <property type="entry name" value="HAD-like_SerB"/>
</dbReference>
<protein>
    <recommendedName>
        <fullName evidence="3">phosphoserine phosphatase</fullName>
        <ecNumber evidence="3">3.1.3.3</ecNumber>
    </recommendedName>
</protein>
<evidence type="ECO:0000256" key="7">
    <source>
        <dbReference type="ARBA" id="ARBA00022842"/>
    </source>
</evidence>
<dbReference type="AlphaFoldDB" id="A0AAF0D295"/>
<reference evidence="9" key="2">
    <citation type="journal article" date="2022" name="Nat. Microbiol.">
        <title>A closed Candidatus Odinarchaeum chromosome exposes Asgard archaeal viruses.</title>
        <authorList>
            <person name="Tamarit D."/>
            <person name="Caceres E.F."/>
            <person name="Krupovic M."/>
            <person name="Nijland R."/>
            <person name="Eme L."/>
            <person name="Robinson N.P."/>
            <person name="Ettema T.J.G."/>
        </authorList>
    </citation>
    <scope>NUCLEOTIDE SEQUENCE</scope>
    <source>
        <strain evidence="9">LCB_4</strain>
    </source>
</reference>
<comment type="pathway">
    <text evidence="2">Amino-acid biosynthesis; L-serine biosynthesis; L-serine from 3-phospho-D-glycerate: step 3/3.</text>
</comment>
<evidence type="ECO:0000256" key="1">
    <source>
        <dbReference type="ARBA" id="ARBA00001946"/>
    </source>
</evidence>
<proteinExistence type="predicted"/>
<keyword evidence="6 9" id="KW-0378">Hydrolase</keyword>
<dbReference type="EMBL" id="CP091871">
    <property type="protein sequence ID" value="WEU40322.1"/>
    <property type="molecule type" value="Genomic_DNA"/>
</dbReference>
<evidence type="ECO:0000313" key="10">
    <source>
        <dbReference type="Proteomes" id="UP000186851"/>
    </source>
</evidence>
<keyword evidence="7" id="KW-0460">Magnesium</keyword>
<dbReference type="InterPro" id="IPR036412">
    <property type="entry name" value="HAD-like_sf"/>
</dbReference>
<sequence>MKLTIWDLEGPISYVDFAADLFKKLEGRLNRSKLDLFYQMISNYDDYLIENPQVTRSLGVDDYEPGDTLRLLAPFYAYYFTDEELSNISKSNPGLIPGSVELFKRLYSQWLVYVISTSYTQHAYNIASLIDLPLENVYCTDFPVEDLKKTLGDITPAIQVLIDNIFPKYISKGLTSVVEDLNDFFFKKRSKYTETMMKVTVRGGRRKEKAMLEIAEKHGYPLKELIVVGDSITDINMLKRVKDEGGVAVSFNGNQYSVPNANIAVTSPNQMGSHLLFENHDRIWDWLDKWVEEYPNFKDNPKKIPAYLISESTKKYFIQHNFIPRIDDLRGANSSLILEVVKAQKEMRRKVRGWVGVLG</sequence>
<accession>A0AAF0D295</accession>
<evidence type="ECO:0000256" key="4">
    <source>
        <dbReference type="ARBA" id="ARBA00022605"/>
    </source>
</evidence>
<dbReference type="Gene3D" id="1.10.3870.10">
    <property type="entry name" value="AF1437-like domain superfamily"/>
    <property type="match status" value="1"/>
</dbReference>
<comment type="cofactor">
    <cofactor evidence="1">
        <name>Mg(2+)</name>
        <dbReference type="ChEBI" id="CHEBI:18420"/>
    </cofactor>
</comment>
<evidence type="ECO:0000313" key="9">
    <source>
        <dbReference type="EMBL" id="WEU40322.1"/>
    </source>
</evidence>
<dbReference type="GO" id="GO:0005737">
    <property type="term" value="C:cytoplasm"/>
    <property type="evidence" value="ECO:0007669"/>
    <property type="project" value="TreeGrafter"/>
</dbReference>
<keyword evidence="5" id="KW-0479">Metal-binding</keyword>
<evidence type="ECO:0000256" key="6">
    <source>
        <dbReference type="ARBA" id="ARBA00022801"/>
    </source>
</evidence>
<dbReference type="InterPro" id="IPR023214">
    <property type="entry name" value="HAD_sf"/>
</dbReference>
<dbReference type="EC" id="3.1.3.3" evidence="3"/>
<dbReference type="PANTHER" id="PTHR43344">
    <property type="entry name" value="PHOSPHOSERINE PHOSPHATASE"/>
    <property type="match status" value="1"/>
</dbReference>
<dbReference type="Gene3D" id="3.40.50.1000">
    <property type="entry name" value="HAD superfamily/HAD-like"/>
    <property type="match status" value="1"/>
</dbReference>
<keyword evidence="4" id="KW-0028">Amino-acid biosynthesis</keyword>
<evidence type="ECO:0000256" key="5">
    <source>
        <dbReference type="ARBA" id="ARBA00022723"/>
    </source>
</evidence>
<dbReference type="Proteomes" id="UP000186851">
    <property type="component" value="Chromosome"/>
</dbReference>
<dbReference type="SUPFAM" id="SSF56784">
    <property type="entry name" value="HAD-like"/>
    <property type="match status" value="1"/>
</dbReference>